<feature type="region of interest" description="Disordered" evidence="1">
    <location>
        <begin position="153"/>
        <end position="176"/>
    </location>
</feature>
<dbReference type="EMBL" id="JAPDMQ010001423">
    <property type="protein sequence ID" value="KAK0518106.1"/>
    <property type="molecule type" value="Genomic_DNA"/>
</dbReference>
<evidence type="ECO:0000313" key="2">
    <source>
        <dbReference type="EMBL" id="KAK0518106.1"/>
    </source>
</evidence>
<comment type="caution">
    <text evidence="2">The sequence shown here is derived from an EMBL/GenBank/DDBJ whole genome shotgun (WGS) entry which is preliminary data.</text>
</comment>
<keyword evidence="3" id="KW-1185">Reference proteome</keyword>
<sequence length="288" mass="30732">GRDHFAASAAFGVTPKNAQHLSIVYPVELLSHQAALAEKRPLSAPDLFRTTLYDMEEGAGQGGVYMLTPDLAALYIGMTNDFARRASGHSNTRGPNVKYRAVQDEVLSSSLWRQRVLLELDLPRLGLRFMETILNFASNATAPNNLNRRYIDIGSHSKKDDTDQGKDKGKGRAPELIVPHFVPLAVQRRQAQAATSAPAAGPSGTSTASSIAGPSGTSAGPSSASAGPSTASGSTLPPPTTATTEEGLRVIAEEDVALFDPRAPTTIPRKESRPPHPSQPKQVHKKRR</sequence>
<evidence type="ECO:0000256" key="1">
    <source>
        <dbReference type="SAM" id="MobiDB-lite"/>
    </source>
</evidence>
<reference evidence="2" key="1">
    <citation type="journal article" date="2023" name="PhytoFront">
        <title>Draft Genome Resources of Seven Strains of Tilletia horrida, Causal Agent of Kernel Smut of Rice.</title>
        <authorList>
            <person name="Khanal S."/>
            <person name="Antony Babu S."/>
            <person name="Zhou X.G."/>
        </authorList>
    </citation>
    <scope>NUCLEOTIDE SEQUENCE</scope>
    <source>
        <strain evidence="2">TX3</strain>
    </source>
</reference>
<feature type="compositionally biased region" description="Basic and acidic residues" evidence="1">
    <location>
        <begin position="153"/>
        <end position="173"/>
    </location>
</feature>
<accession>A0AAN6G4K6</accession>
<feature type="compositionally biased region" description="Low complexity" evidence="1">
    <location>
        <begin position="193"/>
        <end position="245"/>
    </location>
</feature>
<name>A0AAN6G4K6_9BASI</name>
<evidence type="ECO:0000313" key="3">
    <source>
        <dbReference type="Proteomes" id="UP001176521"/>
    </source>
</evidence>
<protein>
    <recommendedName>
        <fullName evidence="4">GIY-YIG domain-containing protein</fullName>
    </recommendedName>
</protein>
<proteinExistence type="predicted"/>
<evidence type="ECO:0008006" key="4">
    <source>
        <dbReference type="Google" id="ProtNLM"/>
    </source>
</evidence>
<dbReference type="Proteomes" id="UP001176521">
    <property type="component" value="Unassembled WGS sequence"/>
</dbReference>
<feature type="region of interest" description="Disordered" evidence="1">
    <location>
        <begin position="188"/>
        <end position="288"/>
    </location>
</feature>
<feature type="non-terminal residue" evidence="2">
    <location>
        <position position="1"/>
    </location>
</feature>
<gene>
    <name evidence="2" type="ORF">OC842_007897</name>
</gene>
<dbReference type="AlphaFoldDB" id="A0AAN6G4K6"/>
<organism evidence="2 3">
    <name type="scientific">Tilletia horrida</name>
    <dbReference type="NCBI Taxonomy" id="155126"/>
    <lineage>
        <taxon>Eukaryota</taxon>
        <taxon>Fungi</taxon>
        <taxon>Dikarya</taxon>
        <taxon>Basidiomycota</taxon>
        <taxon>Ustilaginomycotina</taxon>
        <taxon>Exobasidiomycetes</taxon>
        <taxon>Tilletiales</taxon>
        <taxon>Tilletiaceae</taxon>
        <taxon>Tilletia</taxon>
    </lineage>
</organism>